<evidence type="ECO:0000313" key="3">
    <source>
        <dbReference type="Ensembl" id="ENSPEMP00000011081.1"/>
    </source>
</evidence>
<keyword evidence="1" id="KW-0732">Signal</keyword>
<feature type="chain" id="PRO_5034870869" evidence="1">
    <location>
        <begin position="20"/>
        <end position="106"/>
    </location>
</feature>
<dbReference type="InterPro" id="IPR016054">
    <property type="entry name" value="LY6_UPA_recep-like"/>
</dbReference>
<accession>A0A8C8TBT7</accession>
<reference evidence="3" key="3">
    <citation type="submission" date="2025-09" db="UniProtKB">
        <authorList>
            <consortium name="Ensembl"/>
        </authorList>
    </citation>
    <scope>IDENTIFICATION</scope>
</reference>
<dbReference type="Ensembl" id="ENSPEMT00000015261.2">
    <property type="protein sequence ID" value="ENSPEMP00000011081.1"/>
    <property type="gene ID" value="ENSPEMG00000011844.2"/>
</dbReference>
<dbReference type="GO" id="GO:0006487">
    <property type="term" value="P:protein N-linked glycosylation"/>
    <property type="evidence" value="ECO:0007669"/>
    <property type="project" value="Ensembl"/>
</dbReference>
<protein>
    <submittedName>
        <fullName evidence="3">Prostate and testis expressed 6</fullName>
    </submittedName>
</protein>
<dbReference type="Proteomes" id="UP000694547">
    <property type="component" value="Chromosome 7"/>
</dbReference>
<keyword evidence="4" id="KW-1185">Reference proteome</keyword>
<dbReference type="CDD" id="cd23581">
    <property type="entry name" value="TFP_LU_ECD_mPATE6_like"/>
    <property type="match status" value="1"/>
</dbReference>
<feature type="domain" description="UPAR/Ly6" evidence="2">
    <location>
        <begin position="19"/>
        <end position="98"/>
    </location>
</feature>
<reference evidence="3 4" key="1">
    <citation type="submission" date="2018-10" db="EMBL/GenBank/DDBJ databases">
        <title>Improved assembly of the deer mouse Peromyscus maniculatus genome.</title>
        <authorList>
            <person name="Lassance J.-M."/>
            <person name="Hoekstra H.E."/>
        </authorList>
    </citation>
    <scope>NUCLEOTIDE SEQUENCE [LARGE SCALE GENOMIC DNA]</scope>
</reference>
<dbReference type="GO" id="GO:0005615">
    <property type="term" value="C:extracellular space"/>
    <property type="evidence" value="ECO:0007669"/>
    <property type="project" value="Ensembl"/>
</dbReference>
<feature type="signal peptide" evidence="1">
    <location>
        <begin position="1"/>
        <end position="19"/>
    </location>
</feature>
<proteinExistence type="predicted"/>
<name>A0A8C8TBT7_PERMB</name>
<organism evidence="3 4">
    <name type="scientific">Peromyscus maniculatus bairdii</name>
    <name type="common">Prairie deer mouse</name>
    <dbReference type="NCBI Taxonomy" id="230844"/>
    <lineage>
        <taxon>Eukaryota</taxon>
        <taxon>Metazoa</taxon>
        <taxon>Chordata</taxon>
        <taxon>Craniata</taxon>
        <taxon>Vertebrata</taxon>
        <taxon>Euteleostomi</taxon>
        <taxon>Mammalia</taxon>
        <taxon>Eutheria</taxon>
        <taxon>Euarchontoglires</taxon>
        <taxon>Glires</taxon>
        <taxon>Rodentia</taxon>
        <taxon>Myomorpha</taxon>
        <taxon>Muroidea</taxon>
        <taxon>Cricetidae</taxon>
        <taxon>Neotominae</taxon>
        <taxon>Peromyscus</taxon>
    </lineage>
</organism>
<evidence type="ECO:0000259" key="2">
    <source>
        <dbReference type="Pfam" id="PF00021"/>
    </source>
</evidence>
<dbReference type="GO" id="GO:0050804">
    <property type="term" value="P:modulation of chemical synaptic transmission"/>
    <property type="evidence" value="ECO:0007669"/>
    <property type="project" value="Ensembl"/>
</dbReference>
<reference evidence="3" key="2">
    <citation type="submission" date="2025-08" db="UniProtKB">
        <authorList>
            <consortium name="Ensembl"/>
        </authorList>
    </citation>
    <scope>IDENTIFICATION</scope>
</reference>
<evidence type="ECO:0000313" key="4">
    <source>
        <dbReference type="Proteomes" id="UP000694547"/>
    </source>
</evidence>
<dbReference type="GeneTree" id="ENSGT01150000287076"/>
<dbReference type="AlphaFoldDB" id="A0A8C8TBT7"/>
<sequence length="106" mass="12080">MENLLKLCLFILCFETTLTLQCVLCPSYKNGECVNGNQTCTAQPGETCMIRRIWNSIEYDKLKSAELRCTEFCEFDEKSSGGETIHTYCCSYDDFCNSIDLPIVMT</sequence>
<evidence type="ECO:0000256" key="1">
    <source>
        <dbReference type="SAM" id="SignalP"/>
    </source>
</evidence>
<dbReference type="Pfam" id="PF00021">
    <property type="entry name" value="UPAR_LY6"/>
    <property type="match status" value="1"/>
</dbReference>